<gene>
    <name evidence="4" type="ORF">IPT68_15750</name>
</gene>
<proteinExistence type="predicted"/>
<dbReference type="Gene3D" id="3.40.50.10140">
    <property type="entry name" value="Toll/interleukin-1 receptor homology (TIR) domain"/>
    <property type="match status" value="1"/>
</dbReference>
<keyword evidence="5" id="KW-1185">Reference proteome</keyword>
<evidence type="ECO:0000313" key="5">
    <source>
        <dbReference type="Proteomes" id="UP000594008"/>
    </source>
</evidence>
<feature type="domain" description="Effector-associated" evidence="3">
    <location>
        <begin position="2"/>
        <end position="83"/>
    </location>
</feature>
<dbReference type="Pfam" id="PF13676">
    <property type="entry name" value="TIR_2"/>
    <property type="match status" value="1"/>
</dbReference>
<dbReference type="RefSeq" id="WP_189701676.1">
    <property type="nucleotide sequence ID" value="NZ_BMTA01000030.1"/>
</dbReference>
<dbReference type="EMBL" id="CP063374">
    <property type="protein sequence ID" value="QOV47197.1"/>
    <property type="molecule type" value="Genomic_DNA"/>
</dbReference>
<sequence length="254" mass="27393">MVEALLGSPLVADQRSRALLVELIGDGLGRRPVLREQPTAQVQVVEIVRYCLATRGGPSALSSAVRLLEGDSHTASTVARLVREWTSLRGGEHQQAATALPDAAPPGRRRDFLLSYSPVGRDWANWISWHLEAAGFTVLAQERASSPDRIARDALERGLSECDRILAVLSPAHTPSPGGGRERPTARDESSLGVAHRLIPVRVTPLTRYDPPAGTVWIDLVDSGPEEARRRLLDGIGGVRTAPAEPLTPPRFPG</sequence>
<keyword evidence="4" id="KW-0675">Receptor</keyword>
<evidence type="ECO:0000259" key="3">
    <source>
        <dbReference type="Pfam" id="PF19956"/>
    </source>
</evidence>
<dbReference type="KEGG" id="schf:IPT68_15750"/>
<feature type="domain" description="TIR" evidence="2">
    <location>
        <begin position="113"/>
        <end position="233"/>
    </location>
</feature>
<feature type="compositionally biased region" description="Basic and acidic residues" evidence="1">
    <location>
        <begin position="180"/>
        <end position="190"/>
    </location>
</feature>
<dbReference type="GO" id="GO:0007165">
    <property type="term" value="P:signal transduction"/>
    <property type="evidence" value="ECO:0007669"/>
    <property type="project" value="InterPro"/>
</dbReference>
<dbReference type="Proteomes" id="UP000594008">
    <property type="component" value="Chromosome"/>
</dbReference>
<name>A0A7M2TEP0_STRCW</name>
<evidence type="ECO:0000256" key="1">
    <source>
        <dbReference type="SAM" id="MobiDB-lite"/>
    </source>
</evidence>
<dbReference type="InterPro" id="IPR000157">
    <property type="entry name" value="TIR_dom"/>
</dbReference>
<reference evidence="4 5" key="1">
    <citation type="submission" date="2020-10" db="EMBL/GenBank/DDBJ databases">
        <title>Streptomyces chromofuscus complate genome analysis.</title>
        <authorList>
            <person name="Anwar N."/>
        </authorList>
    </citation>
    <scope>NUCLEOTIDE SEQUENCE [LARGE SCALE GENOMIC DNA]</scope>
    <source>
        <strain evidence="4 5">DSM 40273</strain>
    </source>
</reference>
<organism evidence="4 5">
    <name type="scientific">Streptomyces chromofuscus</name>
    <dbReference type="NCBI Taxonomy" id="42881"/>
    <lineage>
        <taxon>Bacteria</taxon>
        <taxon>Bacillati</taxon>
        <taxon>Actinomycetota</taxon>
        <taxon>Actinomycetes</taxon>
        <taxon>Kitasatosporales</taxon>
        <taxon>Streptomycetaceae</taxon>
        <taxon>Streptomyces</taxon>
    </lineage>
</organism>
<accession>A0A7M2TEP0</accession>
<dbReference type="Pfam" id="PF19956">
    <property type="entry name" value="EAD2"/>
    <property type="match status" value="1"/>
</dbReference>
<evidence type="ECO:0000313" key="4">
    <source>
        <dbReference type="EMBL" id="QOV47197.1"/>
    </source>
</evidence>
<dbReference type="InterPro" id="IPR045431">
    <property type="entry name" value="EAD2"/>
</dbReference>
<evidence type="ECO:0000259" key="2">
    <source>
        <dbReference type="Pfam" id="PF13676"/>
    </source>
</evidence>
<protein>
    <submittedName>
        <fullName evidence="4">Toll/interleukin-1 receptor domain-containing protein</fullName>
    </submittedName>
</protein>
<dbReference type="InterPro" id="IPR035897">
    <property type="entry name" value="Toll_tir_struct_dom_sf"/>
</dbReference>
<dbReference type="AlphaFoldDB" id="A0A7M2TEP0"/>
<feature type="region of interest" description="Disordered" evidence="1">
    <location>
        <begin position="170"/>
        <end position="191"/>
    </location>
</feature>
<dbReference type="SUPFAM" id="SSF52200">
    <property type="entry name" value="Toll/Interleukin receptor TIR domain"/>
    <property type="match status" value="1"/>
</dbReference>